<dbReference type="Pfam" id="PF00578">
    <property type="entry name" value="AhpC-TSA"/>
    <property type="match status" value="1"/>
</dbReference>
<keyword evidence="17" id="KW-1185">Reference proteome</keyword>
<dbReference type="GO" id="GO:0005737">
    <property type="term" value="C:cytoplasm"/>
    <property type="evidence" value="ECO:0007669"/>
    <property type="project" value="TreeGrafter"/>
</dbReference>
<sequence>MVELRKRKTPPAAPEPATKKAAPKPKPKTTQDKEAVEEKVEEKVEQVSATVEKAAGAANASGGAPEVGDVITLEGFGGELQTQDGTTVTLKKLVDESKAGVVLFTYPKASTPGCTKQVCFFRDDYSELTASGLSIFGLSGDSPKSNATFKTKQKLPYDLLCNPSYTLIGAIGLQAKPAKKTSRGVFIIDKSGKVLAAETGGPEPTKNVAQKIASGLGNSEASAETKEDDKAANVAADVADSAAKL</sequence>
<dbReference type="InterPro" id="IPR050924">
    <property type="entry name" value="Peroxiredoxin_BCP/PrxQ"/>
</dbReference>
<name>A0A4Z1NIU2_9PEZI</name>
<evidence type="ECO:0000256" key="2">
    <source>
        <dbReference type="ARBA" id="ARBA00011245"/>
    </source>
</evidence>
<dbReference type="PANTHER" id="PTHR42801:SF23">
    <property type="entry name" value="PEROXIREDOXIN DOT5"/>
    <property type="match status" value="1"/>
</dbReference>
<dbReference type="InterPro" id="IPR013766">
    <property type="entry name" value="Thioredoxin_domain"/>
</dbReference>
<keyword evidence="6" id="KW-0560">Oxidoreductase</keyword>
<reference evidence="16 17" key="1">
    <citation type="submission" date="2019-04" db="EMBL/GenBank/DDBJ databases">
        <title>High contiguity whole genome sequence and gene annotation resource for two Venturia nashicola isolates.</title>
        <authorList>
            <person name="Prokchorchik M."/>
            <person name="Won K."/>
            <person name="Lee Y."/>
            <person name="Choi E.D."/>
            <person name="Segonzac C."/>
            <person name="Sohn K.H."/>
        </authorList>
    </citation>
    <scope>NUCLEOTIDE SEQUENCE [LARGE SCALE GENOMIC DNA]</scope>
    <source>
        <strain evidence="16 17">PRI2</strain>
    </source>
</reference>
<dbReference type="GO" id="GO:0034599">
    <property type="term" value="P:cellular response to oxidative stress"/>
    <property type="evidence" value="ECO:0007669"/>
    <property type="project" value="TreeGrafter"/>
</dbReference>
<dbReference type="PROSITE" id="PS51352">
    <property type="entry name" value="THIOREDOXIN_2"/>
    <property type="match status" value="1"/>
</dbReference>
<evidence type="ECO:0000256" key="12">
    <source>
        <dbReference type="ARBA" id="ARBA00049091"/>
    </source>
</evidence>
<evidence type="ECO:0000259" key="15">
    <source>
        <dbReference type="PROSITE" id="PS51352"/>
    </source>
</evidence>
<evidence type="ECO:0000256" key="9">
    <source>
        <dbReference type="ARBA" id="ARBA00023284"/>
    </source>
</evidence>
<feature type="compositionally biased region" description="Basic and acidic residues" evidence="14">
    <location>
        <begin position="29"/>
        <end position="44"/>
    </location>
</feature>
<keyword evidence="4" id="KW-0575">Peroxidase</keyword>
<evidence type="ECO:0000256" key="6">
    <source>
        <dbReference type="ARBA" id="ARBA00023002"/>
    </source>
</evidence>
<evidence type="ECO:0000313" key="17">
    <source>
        <dbReference type="Proteomes" id="UP000298493"/>
    </source>
</evidence>
<feature type="compositionally biased region" description="Low complexity" evidence="14">
    <location>
        <begin position="232"/>
        <end position="245"/>
    </location>
</feature>
<comment type="caution">
    <text evidence="16">The sequence shown here is derived from an EMBL/GenBank/DDBJ whole genome shotgun (WGS) entry which is preliminary data.</text>
</comment>
<evidence type="ECO:0000256" key="5">
    <source>
        <dbReference type="ARBA" id="ARBA00022862"/>
    </source>
</evidence>
<evidence type="ECO:0000256" key="4">
    <source>
        <dbReference type="ARBA" id="ARBA00022559"/>
    </source>
</evidence>
<evidence type="ECO:0000313" key="16">
    <source>
        <dbReference type="EMBL" id="TID15515.1"/>
    </source>
</evidence>
<dbReference type="AlphaFoldDB" id="A0A4Z1NIU2"/>
<evidence type="ECO:0000256" key="13">
    <source>
        <dbReference type="ARBA" id="ARBA00077538"/>
    </source>
</evidence>
<keyword evidence="8" id="KW-0539">Nucleus</keyword>
<dbReference type="EMBL" id="SNSC02000020">
    <property type="protein sequence ID" value="TID15515.1"/>
    <property type="molecule type" value="Genomic_DNA"/>
</dbReference>
<gene>
    <name evidence="16" type="ORF">E6O75_ATG07843</name>
</gene>
<evidence type="ECO:0000256" key="14">
    <source>
        <dbReference type="SAM" id="MobiDB-lite"/>
    </source>
</evidence>
<dbReference type="EC" id="1.11.1.24" evidence="3"/>
<dbReference type="FunFam" id="3.40.30.10:FF:000157">
    <property type="entry name" value="DOT5p Nuclear thiol peroxidase"/>
    <property type="match status" value="1"/>
</dbReference>
<comment type="catalytic activity">
    <reaction evidence="12">
        <text>a hydroperoxide + [thioredoxin]-dithiol = an alcohol + [thioredoxin]-disulfide + H2O</text>
        <dbReference type="Rhea" id="RHEA:62620"/>
        <dbReference type="Rhea" id="RHEA-COMP:10698"/>
        <dbReference type="Rhea" id="RHEA-COMP:10700"/>
        <dbReference type="ChEBI" id="CHEBI:15377"/>
        <dbReference type="ChEBI" id="CHEBI:29950"/>
        <dbReference type="ChEBI" id="CHEBI:30879"/>
        <dbReference type="ChEBI" id="CHEBI:35924"/>
        <dbReference type="ChEBI" id="CHEBI:50058"/>
        <dbReference type="EC" id="1.11.1.24"/>
    </reaction>
</comment>
<evidence type="ECO:0000256" key="8">
    <source>
        <dbReference type="ARBA" id="ARBA00023242"/>
    </source>
</evidence>
<proteinExistence type="inferred from homology"/>
<dbReference type="STRING" id="86259.A0A4Z1NIU2"/>
<protein>
    <recommendedName>
        <fullName evidence="3">thioredoxin-dependent peroxiredoxin</fullName>
        <ecNumber evidence="3">1.11.1.24</ecNumber>
    </recommendedName>
    <alternativeName>
        <fullName evidence="13">Nuclear thiol peroxidase</fullName>
    </alternativeName>
    <alternativeName>
        <fullName evidence="10">Thioredoxin peroxidase</fullName>
    </alternativeName>
</protein>
<keyword evidence="7" id="KW-1015">Disulfide bond</keyword>
<comment type="similarity">
    <text evidence="11">Belongs to the peroxiredoxin family. BCP/PrxQ subfamily.</text>
</comment>
<comment type="subunit">
    <text evidence="2">Monomer.</text>
</comment>
<feature type="domain" description="Thioredoxin" evidence="15">
    <location>
        <begin position="65"/>
        <end position="217"/>
    </location>
</feature>
<dbReference type="PANTHER" id="PTHR42801">
    <property type="entry name" value="THIOREDOXIN-DEPENDENT PEROXIDE REDUCTASE"/>
    <property type="match status" value="1"/>
</dbReference>
<feature type="region of interest" description="Disordered" evidence="14">
    <location>
        <begin position="213"/>
        <end position="245"/>
    </location>
</feature>
<dbReference type="GO" id="GO:0045454">
    <property type="term" value="P:cell redox homeostasis"/>
    <property type="evidence" value="ECO:0007669"/>
    <property type="project" value="TreeGrafter"/>
</dbReference>
<keyword evidence="5" id="KW-0049">Antioxidant</keyword>
<dbReference type="Gene3D" id="3.40.30.10">
    <property type="entry name" value="Glutaredoxin"/>
    <property type="match status" value="1"/>
</dbReference>
<comment type="subcellular location">
    <subcellularLocation>
        <location evidence="1">Nucleus</location>
    </subcellularLocation>
</comment>
<feature type="region of interest" description="Disordered" evidence="14">
    <location>
        <begin position="1"/>
        <end position="44"/>
    </location>
</feature>
<dbReference type="Proteomes" id="UP000298493">
    <property type="component" value="Unassembled WGS sequence"/>
</dbReference>
<dbReference type="GO" id="GO:0005634">
    <property type="term" value="C:nucleus"/>
    <property type="evidence" value="ECO:0007669"/>
    <property type="project" value="UniProtKB-SubCell"/>
</dbReference>
<accession>A0A4Z1NIU2</accession>
<evidence type="ECO:0000256" key="3">
    <source>
        <dbReference type="ARBA" id="ARBA00013017"/>
    </source>
</evidence>
<dbReference type="GO" id="GO:0008379">
    <property type="term" value="F:thioredoxin peroxidase activity"/>
    <property type="evidence" value="ECO:0007669"/>
    <property type="project" value="TreeGrafter"/>
</dbReference>
<evidence type="ECO:0000256" key="1">
    <source>
        <dbReference type="ARBA" id="ARBA00004123"/>
    </source>
</evidence>
<dbReference type="CDD" id="cd03017">
    <property type="entry name" value="PRX_BCP"/>
    <property type="match status" value="1"/>
</dbReference>
<evidence type="ECO:0000256" key="7">
    <source>
        <dbReference type="ARBA" id="ARBA00023157"/>
    </source>
</evidence>
<keyword evidence="9" id="KW-0676">Redox-active center</keyword>
<evidence type="ECO:0000256" key="10">
    <source>
        <dbReference type="ARBA" id="ARBA00032824"/>
    </source>
</evidence>
<dbReference type="InterPro" id="IPR000866">
    <property type="entry name" value="AhpC/TSA"/>
</dbReference>
<organism evidence="16 17">
    <name type="scientific">Venturia nashicola</name>
    <dbReference type="NCBI Taxonomy" id="86259"/>
    <lineage>
        <taxon>Eukaryota</taxon>
        <taxon>Fungi</taxon>
        <taxon>Dikarya</taxon>
        <taxon>Ascomycota</taxon>
        <taxon>Pezizomycotina</taxon>
        <taxon>Dothideomycetes</taxon>
        <taxon>Pleosporomycetidae</taxon>
        <taxon>Venturiales</taxon>
        <taxon>Venturiaceae</taxon>
        <taxon>Venturia</taxon>
    </lineage>
</organism>
<dbReference type="SUPFAM" id="SSF52833">
    <property type="entry name" value="Thioredoxin-like"/>
    <property type="match status" value="1"/>
</dbReference>
<evidence type="ECO:0000256" key="11">
    <source>
        <dbReference type="ARBA" id="ARBA00038489"/>
    </source>
</evidence>
<dbReference type="InterPro" id="IPR036249">
    <property type="entry name" value="Thioredoxin-like_sf"/>
</dbReference>